<dbReference type="GO" id="GO:0003723">
    <property type="term" value="F:RNA binding"/>
    <property type="evidence" value="ECO:0007669"/>
    <property type="project" value="UniProtKB-KW"/>
</dbReference>
<dbReference type="InterPro" id="IPR035979">
    <property type="entry name" value="RBD_domain_sf"/>
</dbReference>
<feature type="region of interest" description="Disordered" evidence="9">
    <location>
        <begin position="858"/>
        <end position="944"/>
    </location>
</feature>
<evidence type="ECO:0000256" key="6">
    <source>
        <dbReference type="ARBA" id="ARBA00022801"/>
    </source>
</evidence>
<dbReference type="InterPro" id="IPR055561">
    <property type="entry name" value="DUF7137"/>
</dbReference>
<dbReference type="CDD" id="cd12261">
    <property type="entry name" value="RRM1_3_MRN1"/>
    <property type="match status" value="1"/>
</dbReference>
<dbReference type="InterPro" id="IPR020084">
    <property type="entry name" value="NUDIX_hydrolase_CS"/>
</dbReference>
<feature type="compositionally biased region" description="Low complexity" evidence="9">
    <location>
        <begin position="1216"/>
        <end position="1256"/>
    </location>
</feature>
<feature type="compositionally biased region" description="Polar residues" evidence="9">
    <location>
        <begin position="434"/>
        <end position="447"/>
    </location>
</feature>
<keyword evidence="12" id="KW-1185">Reference proteome</keyword>
<evidence type="ECO:0000256" key="9">
    <source>
        <dbReference type="SAM" id="MobiDB-lite"/>
    </source>
</evidence>
<dbReference type="GO" id="GO:0000184">
    <property type="term" value="P:nuclear-transcribed mRNA catabolic process, nonsense-mediated decay"/>
    <property type="evidence" value="ECO:0007669"/>
    <property type="project" value="InterPro"/>
</dbReference>
<feature type="region of interest" description="Disordered" evidence="9">
    <location>
        <begin position="499"/>
        <end position="574"/>
    </location>
</feature>
<evidence type="ECO:0000256" key="7">
    <source>
        <dbReference type="ARBA" id="ARBA00022884"/>
    </source>
</evidence>
<dbReference type="InterPro" id="IPR044099">
    <property type="entry name" value="Dcp2_NUDIX"/>
</dbReference>
<organism evidence="11 12">
    <name type="scientific">Verticillium longisporum</name>
    <name type="common">Verticillium dahliae var. longisporum</name>
    <dbReference type="NCBI Taxonomy" id="100787"/>
    <lineage>
        <taxon>Eukaryota</taxon>
        <taxon>Fungi</taxon>
        <taxon>Dikarya</taxon>
        <taxon>Ascomycota</taxon>
        <taxon>Pezizomycotina</taxon>
        <taxon>Sordariomycetes</taxon>
        <taxon>Hypocreomycetidae</taxon>
        <taxon>Glomerellales</taxon>
        <taxon>Plectosphaerellaceae</taxon>
        <taxon>Verticillium</taxon>
    </lineage>
</organism>
<dbReference type="GO" id="GO:0140933">
    <property type="term" value="F:5'-(N(7)-methylguanosine 5'-triphospho)-[mRNA] hydrolase activity"/>
    <property type="evidence" value="ECO:0007669"/>
    <property type="project" value="InterPro"/>
</dbReference>
<accession>A0A0G4LV26</accession>
<feature type="compositionally biased region" description="Low complexity" evidence="9">
    <location>
        <begin position="1269"/>
        <end position="1280"/>
    </location>
</feature>
<feature type="compositionally biased region" description="Polar residues" evidence="9">
    <location>
        <begin position="518"/>
        <end position="543"/>
    </location>
</feature>
<comment type="subcellular location">
    <subcellularLocation>
        <location evidence="2">Cytoplasm</location>
    </subcellularLocation>
</comment>
<dbReference type="SUPFAM" id="SSF140586">
    <property type="entry name" value="Dcp2 domain-like"/>
    <property type="match status" value="1"/>
</dbReference>
<feature type="compositionally biased region" description="Polar residues" evidence="9">
    <location>
        <begin position="627"/>
        <end position="663"/>
    </location>
</feature>
<keyword evidence="4" id="KW-0963">Cytoplasm</keyword>
<dbReference type="SMART" id="SM01125">
    <property type="entry name" value="DCP2"/>
    <property type="match status" value="1"/>
</dbReference>
<dbReference type="Pfam" id="PF05026">
    <property type="entry name" value="DCP2"/>
    <property type="match status" value="1"/>
</dbReference>
<dbReference type="Pfam" id="PF23585">
    <property type="entry name" value="DUF7137"/>
    <property type="match status" value="1"/>
</dbReference>
<dbReference type="FunFam" id="3.90.79.10:FF:000003">
    <property type="entry name" value="M7GpppN-mRNA hydrolase isoform 2"/>
    <property type="match status" value="1"/>
</dbReference>
<keyword evidence="7" id="KW-0694">RNA-binding</keyword>
<sequence length="1460" mass="160026">MAAYKMQLEDWLDDLCVRFIINLPEEDLSSVARICFQIEEAQWFYEDFVRPLDPTLPSMTLRNFSLRIFQHCPLLAPFSVENHTRAFEEFLQYKTRVPVRGAILLNEDMDSTVLVKGWKKGANWSFPRGKINKDEDDLECAIREVYEETGYDLHAAGLVPPNRDVKHIEITMREQQMRLYVFRDVPMDTHFAPRTRKEISKISWYNLSELPAFRKKGNNQNDAAASAAAANANKFYMVAPFLVPLKKWVVQQKKRDNGKNTQQVHFQPQNLYDEPVTEDDAWVQNMPTAAVAEHTPALDTLEGATKELQRLLKVQPNTQGLQMPSMSDVNRDKGASLLAVLQANSQVHNSGPQIQVPHTPIDYIENAPIQTTQLHHQHHPQPRAPLSSYQPPPQFPLEANVPVQYSSHHQQFAQGGPVQGRFQQPHQRLHAASPQATYGNPSPSTEYPTGMDGPTRHEIRPQGYSRPEGLAQFTQNYMPIPKPPPTQLTNHSMALLGVLKSGSKSPNPAPGGNGQQPHLVSNETEQQQGHQPGSNVQSAQYQSPPAFWQQEAPRSAHGSAHNGPGRSTTGTEQHRSALLQMFKKPEGDIAPTTRVAHANQGSEAPETATVISKHAHGPGHSGVELNPLSSQPTTQQAEQRSAAHQPNRADPSNLSRMQPNKGATPTPPFTILRRPEVLGQSTAPRQVSVNATLAAHRAIGQDKPSSLASPPATSSLPTPAVLQRKESMSHEQRNKLLSLFGKPPSVAPTTPEAAGRVPHSAAPETTSRERMMAMESSAPVTISRAYFDTLIRRVLKNQPSASTLPSDLAPTSITDGTILVLKPEYDDLKAVARHHANLCSNLINGGATQATLDLLSSEESMRQEETLEPKADAASSDTHDGHDHRSPQDHDLNAPGRRGDSHTKGNQCKTQRPSGKPRPLVDAFSRAGTTGEAPRTTNDGHKTETVVPEPAIEEITPPTDAVTKRPRHAQYAKTAIRTVVLCDLAETTTHADITDVVRGGMLLEVLLKTHDRSAQISFLHAESAQAFYDHVRRHDLYIRQKRVNIKWSDRQCVLPGHVSNKIGSGATRNLIVRRCSPEVTVESIRDDLEHIHNLVIIRISFDAGSCFIQTNSVYNAMFARTCMMSRYKYKGSKVEWDADGCTAPLESLVVSKTRAQRTENFFAESVGSIGTKITMKAAKSLAVCLAALTPLASAWPQWLPEIDALVVRQNDDERTTAAASASAESSAAETTQSPRTTGSARTTGSGTEEETATTTGRRGGSLNTAEIPTGTNTRSSTRTTSIDDLAAAGGIQMTTPAPTDPALKLYKAGNDITLGWNYTNVQAEPTAVDVLISMALGNNVWTVTQNMTYATKGNNVIWETEQYATAGAEMALSNGKYTLVVYDSDEGPEATPRPGYLAPYDSFTFDIYLPNSYEDLKDGWTCPTCNAGVPAFDSKAVGFALTMSVATVASFTWFVSGTIF</sequence>
<evidence type="ECO:0000256" key="2">
    <source>
        <dbReference type="ARBA" id="ARBA00004496"/>
    </source>
</evidence>
<evidence type="ECO:0000313" key="11">
    <source>
        <dbReference type="EMBL" id="CRK25440.1"/>
    </source>
</evidence>
<feature type="compositionally biased region" description="Low complexity" evidence="9">
    <location>
        <begin position="704"/>
        <end position="720"/>
    </location>
</feature>
<evidence type="ECO:0000256" key="1">
    <source>
        <dbReference type="ARBA" id="ARBA00001936"/>
    </source>
</evidence>
<feature type="compositionally biased region" description="Basic and acidic residues" evidence="9">
    <location>
        <begin position="859"/>
        <end position="903"/>
    </location>
</feature>
<feature type="region of interest" description="Disordered" evidence="9">
    <location>
        <begin position="1215"/>
        <end position="1280"/>
    </location>
</feature>
<dbReference type="Gene3D" id="1.10.10.1050">
    <property type="entry name" value="Dcp2, box A domain"/>
    <property type="match status" value="1"/>
</dbReference>
<evidence type="ECO:0000256" key="4">
    <source>
        <dbReference type="ARBA" id="ARBA00022490"/>
    </source>
</evidence>
<dbReference type="GO" id="GO:0030145">
    <property type="term" value="F:manganese ion binding"/>
    <property type="evidence" value="ECO:0007669"/>
    <property type="project" value="InterPro"/>
</dbReference>
<dbReference type="InterPro" id="IPR012677">
    <property type="entry name" value="Nucleotide-bd_a/b_plait_sf"/>
</dbReference>
<dbReference type="GO" id="GO:0000290">
    <property type="term" value="P:deadenylation-dependent decapping of nuclear-transcribed mRNA"/>
    <property type="evidence" value="ECO:0007669"/>
    <property type="project" value="InterPro"/>
</dbReference>
<dbReference type="SUPFAM" id="SSF54928">
    <property type="entry name" value="RNA-binding domain, RBD"/>
    <property type="match status" value="1"/>
</dbReference>
<dbReference type="Proteomes" id="UP000044602">
    <property type="component" value="Unassembled WGS sequence"/>
</dbReference>
<dbReference type="PROSITE" id="PS00893">
    <property type="entry name" value="NUDIX_BOX"/>
    <property type="match status" value="1"/>
</dbReference>
<feature type="region of interest" description="Disordered" evidence="9">
    <location>
        <begin position="412"/>
        <end position="463"/>
    </location>
</feature>
<dbReference type="InterPro" id="IPR015797">
    <property type="entry name" value="NUDIX_hydrolase-like_dom_sf"/>
</dbReference>
<dbReference type="PANTHER" id="PTHR23114:SF17">
    <property type="entry name" value="M7GPPPN-MRNA HYDROLASE"/>
    <property type="match status" value="1"/>
</dbReference>
<dbReference type="InterPro" id="IPR036189">
    <property type="entry name" value="DCP2_BoxA_sf"/>
</dbReference>
<evidence type="ECO:0000259" key="10">
    <source>
        <dbReference type="PROSITE" id="PS51462"/>
    </source>
</evidence>
<feature type="region of interest" description="Disordered" evidence="9">
    <location>
        <begin position="700"/>
        <end position="770"/>
    </location>
</feature>
<dbReference type="EMBL" id="CVQH01018890">
    <property type="protein sequence ID" value="CRK25440.1"/>
    <property type="molecule type" value="Genomic_DNA"/>
</dbReference>
<dbReference type="Gene3D" id="3.30.70.330">
    <property type="match status" value="1"/>
</dbReference>
<dbReference type="STRING" id="100787.A0A0G4LV26"/>
<feature type="compositionally biased region" description="Polar residues" evidence="9">
    <location>
        <begin position="904"/>
        <end position="913"/>
    </location>
</feature>
<evidence type="ECO:0000256" key="8">
    <source>
        <dbReference type="ARBA" id="ARBA00023211"/>
    </source>
</evidence>
<name>A0A0G4LV26_VERLO</name>
<reference evidence="11 12" key="1">
    <citation type="submission" date="2015-05" db="EMBL/GenBank/DDBJ databases">
        <authorList>
            <person name="Wang D.B."/>
            <person name="Wang M."/>
        </authorList>
    </citation>
    <scope>NUCLEOTIDE SEQUENCE [LARGE SCALE GENOMIC DNA]</scope>
    <source>
        <strain evidence="11">VL1</strain>
    </source>
</reference>
<dbReference type="CDD" id="cd03672">
    <property type="entry name" value="NUDIX_Dcp2p_Nudt20"/>
    <property type="match status" value="1"/>
</dbReference>
<dbReference type="Pfam" id="PF00293">
    <property type="entry name" value="NUDIX"/>
    <property type="match status" value="1"/>
</dbReference>
<protein>
    <recommendedName>
        <fullName evidence="10">Nudix hydrolase domain-containing protein</fullName>
    </recommendedName>
</protein>
<dbReference type="Gene3D" id="3.90.79.10">
    <property type="entry name" value="Nucleoside Triphosphate Pyrophosphohydrolase"/>
    <property type="match status" value="1"/>
</dbReference>
<evidence type="ECO:0000256" key="5">
    <source>
        <dbReference type="ARBA" id="ARBA00022723"/>
    </source>
</evidence>
<comment type="cofactor">
    <cofactor evidence="1">
        <name>Mn(2+)</name>
        <dbReference type="ChEBI" id="CHEBI:29035"/>
    </cofactor>
</comment>
<proteinExistence type="inferred from homology"/>
<keyword evidence="5" id="KW-0479">Metal-binding</keyword>
<evidence type="ECO:0000313" key="12">
    <source>
        <dbReference type="Proteomes" id="UP000044602"/>
    </source>
</evidence>
<comment type="similarity">
    <text evidence="3">Belongs to the Nudix hydrolase family. DCP2 subfamily.</text>
</comment>
<feature type="region of interest" description="Disordered" evidence="9">
    <location>
        <begin position="613"/>
        <end position="671"/>
    </location>
</feature>
<keyword evidence="8" id="KW-0464">Manganese</keyword>
<keyword evidence="6" id="KW-0378">Hydrolase</keyword>
<gene>
    <name evidence="11" type="ORF">BN1708_003992</name>
</gene>
<dbReference type="PROSITE" id="PS51462">
    <property type="entry name" value="NUDIX"/>
    <property type="match status" value="1"/>
</dbReference>
<dbReference type="PANTHER" id="PTHR23114">
    <property type="entry name" value="M7GPPPN-MRNA HYDROLASE"/>
    <property type="match status" value="1"/>
</dbReference>
<dbReference type="FunFam" id="1.10.10.1050:FF:000003">
    <property type="entry name" value="Decapping enzyme Dcp2, putative"/>
    <property type="match status" value="1"/>
</dbReference>
<dbReference type="InterPro" id="IPR000086">
    <property type="entry name" value="NUDIX_hydrolase_dom"/>
</dbReference>
<evidence type="ECO:0000256" key="3">
    <source>
        <dbReference type="ARBA" id="ARBA00005279"/>
    </source>
</evidence>
<feature type="domain" description="Nudix hydrolase" evidence="10">
    <location>
        <begin position="95"/>
        <end position="228"/>
    </location>
</feature>
<feature type="compositionally biased region" description="Basic and acidic residues" evidence="9">
    <location>
        <begin position="723"/>
        <end position="734"/>
    </location>
</feature>
<dbReference type="InterPro" id="IPR007722">
    <property type="entry name" value="DCP2_BoxA"/>
</dbReference>
<dbReference type="SUPFAM" id="SSF55811">
    <property type="entry name" value="Nudix"/>
    <property type="match status" value="1"/>
</dbReference>
<dbReference type="GO" id="GO:0000932">
    <property type="term" value="C:P-body"/>
    <property type="evidence" value="ECO:0007669"/>
    <property type="project" value="TreeGrafter"/>
</dbReference>